<dbReference type="GO" id="GO:0055085">
    <property type="term" value="P:transmembrane transport"/>
    <property type="evidence" value="ECO:0007669"/>
    <property type="project" value="InterPro"/>
</dbReference>
<keyword evidence="4" id="KW-1003">Cell membrane</keyword>
<gene>
    <name evidence="13" type="ORF">CCR94_08170</name>
</gene>
<keyword evidence="3" id="KW-0813">Transport</keyword>
<reference evidence="13 14" key="1">
    <citation type="journal article" date="2018" name="Arch. Microbiol.">
        <title>New insights into the metabolic potential of the phototrophic purple bacterium Rhodopila globiformis DSM 161(T) from its draft genome sequence and evidence for a vanadium-dependent nitrogenase.</title>
        <authorList>
            <person name="Imhoff J.F."/>
            <person name="Rahn T."/>
            <person name="Kunzel S."/>
            <person name="Neulinger S.C."/>
        </authorList>
    </citation>
    <scope>NUCLEOTIDE SEQUENCE [LARGE SCALE GENOMIC DNA]</scope>
    <source>
        <strain evidence="13 14">DSM 16996</strain>
    </source>
</reference>
<keyword evidence="6 11" id="KW-0812">Transmembrane</keyword>
<keyword evidence="8 11" id="KW-1133">Transmembrane helix</keyword>
<evidence type="ECO:0000256" key="11">
    <source>
        <dbReference type="SAM" id="Phobius"/>
    </source>
</evidence>
<evidence type="ECO:0000256" key="5">
    <source>
        <dbReference type="ARBA" id="ARBA00022519"/>
    </source>
</evidence>
<dbReference type="Pfam" id="PF03544">
    <property type="entry name" value="TonB_C"/>
    <property type="match status" value="1"/>
</dbReference>
<keyword evidence="7" id="KW-0653">Protein transport</keyword>
<proteinExistence type="inferred from homology"/>
<dbReference type="PANTHER" id="PTHR33446">
    <property type="entry name" value="PROTEIN TONB-RELATED"/>
    <property type="match status" value="1"/>
</dbReference>
<keyword evidence="5" id="KW-0997">Cell inner membrane</keyword>
<evidence type="ECO:0000256" key="1">
    <source>
        <dbReference type="ARBA" id="ARBA00004383"/>
    </source>
</evidence>
<feature type="compositionally biased region" description="Low complexity" evidence="10">
    <location>
        <begin position="83"/>
        <end position="106"/>
    </location>
</feature>
<dbReference type="InterPro" id="IPR037682">
    <property type="entry name" value="TonB_C"/>
</dbReference>
<feature type="region of interest" description="Disordered" evidence="10">
    <location>
        <begin position="81"/>
        <end position="140"/>
    </location>
</feature>
<evidence type="ECO:0000256" key="3">
    <source>
        <dbReference type="ARBA" id="ARBA00022448"/>
    </source>
</evidence>
<dbReference type="InterPro" id="IPR006260">
    <property type="entry name" value="TonB/TolA_C"/>
</dbReference>
<keyword evidence="14" id="KW-1185">Reference proteome</keyword>
<evidence type="ECO:0000313" key="13">
    <source>
        <dbReference type="EMBL" id="PPQ31747.1"/>
    </source>
</evidence>
<evidence type="ECO:0000256" key="6">
    <source>
        <dbReference type="ARBA" id="ARBA00022692"/>
    </source>
</evidence>
<protein>
    <recommendedName>
        <fullName evidence="12">TonB C-terminal domain-containing protein</fullName>
    </recommendedName>
</protein>
<evidence type="ECO:0000256" key="8">
    <source>
        <dbReference type="ARBA" id="ARBA00022989"/>
    </source>
</evidence>
<dbReference type="SUPFAM" id="SSF74653">
    <property type="entry name" value="TolA/TonB C-terminal domain"/>
    <property type="match status" value="1"/>
</dbReference>
<dbReference type="Gene3D" id="3.30.1150.10">
    <property type="match status" value="1"/>
</dbReference>
<comment type="subcellular location">
    <subcellularLocation>
        <location evidence="1">Cell inner membrane</location>
        <topology evidence="1">Single-pass membrane protein</topology>
        <orientation evidence="1">Periplasmic side</orientation>
    </subcellularLocation>
</comment>
<dbReference type="PROSITE" id="PS52015">
    <property type="entry name" value="TONB_CTD"/>
    <property type="match status" value="1"/>
</dbReference>
<feature type="transmembrane region" description="Helical" evidence="11">
    <location>
        <begin position="26"/>
        <end position="48"/>
    </location>
</feature>
<evidence type="ECO:0000256" key="7">
    <source>
        <dbReference type="ARBA" id="ARBA00022927"/>
    </source>
</evidence>
<dbReference type="OrthoDB" id="7433592at2"/>
<name>A0A2S6NAX0_9HYPH</name>
<dbReference type="RefSeq" id="WP_104507381.1">
    <property type="nucleotide sequence ID" value="NZ_JACIGC010000010.1"/>
</dbReference>
<dbReference type="AlphaFoldDB" id="A0A2S6NAX0"/>
<sequence length="234" mass="25113">MIHRETDGRWAESPSEDGSESQASAFYWRLMAPPVIAVVLICGGVYWLRLQVAAHGAGTEPNALLQVQVVSIPAPDPLPVVPTPRTATLSVPSPASAPAEQPAETPDPSAIPLPSDSVAHVDPSVPVTRRPSAPTAADSPAMREFRTALLRHIKRFPHYPKDAESKRLQGKVHAIFSLSRAGRVLGVWIKTSSGEGLFDQEALDAIHRAQPLPPIPATLPDPIRIELTLGFDPP</sequence>
<evidence type="ECO:0000259" key="12">
    <source>
        <dbReference type="PROSITE" id="PS52015"/>
    </source>
</evidence>
<evidence type="ECO:0000313" key="14">
    <source>
        <dbReference type="Proteomes" id="UP000239089"/>
    </source>
</evidence>
<evidence type="ECO:0000256" key="9">
    <source>
        <dbReference type="ARBA" id="ARBA00023136"/>
    </source>
</evidence>
<dbReference type="EMBL" id="NHSJ01000051">
    <property type="protein sequence ID" value="PPQ31747.1"/>
    <property type="molecule type" value="Genomic_DNA"/>
</dbReference>
<feature type="domain" description="TonB C-terminal" evidence="12">
    <location>
        <begin position="144"/>
        <end position="234"/>
    </location>
</feature>
<accession>A0A2S6NAX0</accession>
<keyword evidence="9 11" id="KW-0472">Membrane</keyword>
<dbReference type="GO" id="GO:0005886">
    <property type="term" value="C:plasma membrane"/>
    <property type="evidence" value="ECO:0007669"/>
    <property type="project" value="UniProtKB-SubCell"/>
</dbReference>
<comment type="caution">
    <text evidence="13">The sequence shown here is derived from an EMBL/GenBank/DDBJ whole genome shotgun (WGS) entry which is preliminary data.</text>
</comment>
<evidence type="ECO:0000256" key="10">
    <source>
        <dbReference type="SAM" id="MobiDB-lite"/>
    </source>
</evidence>
<comment type="similarity">
    <text evidence="2">Belongs to the TonB family.</text>
</comment>
<dbReference type="Proteomes" id="UP000239089">
    <property type="component" value="Unassembled WGS sequence"/>
</dbReference>
<dbReference type="InterPro" id="IPR051045">
    <property type="entry name" value="TonB-dependent_transducer"/>
</dbReference>
<dbReference type="GO" id="GO:0015031">
    <property type="term" value="P:protein transport"/>
    <property type="evidence" value="ECO:0007669"/>
    <property type="project" value="UniProtKB-KW"/>
</dbReference>
<dbReference type="NCBIfam" id="TIGR01352">
    <property type="entry name" value="tonB_Cterm"/>
    <property type="match status" value="1"/>
</dbReference>
<evidence type="ECO:0000256" key="4">
    <source>
        <dbReference type="ARBA" id="ARBA00022475"/>
    </source>
</evidence>
<organism evidence="13 14">
    <name type="scientific">Rhodoblastus sphagnicola</name>
    <dbReference type="NCBI Taxonomy" id="333368"/>
    <lineage>
        <taxon>Bacteria</taxon>
        <taxon>Pseudomonadati</taxon>
        <taxon>Pseudomonadota</taxon>
        <taxon>Alphaproteobacteria</taxon>
        <taxon>Hyphomicrobiales</taxon>
        <taxon>Rhodoblastaceae</taxon>
        <taxon>Rhodoblastus</taxon>
    </lineage>
</organism>
<evidence type="ECO:0000256" key="2">
    <source>
        <dbReference type="ARBA" id="ARBA00006555"/>
    </source>
</evidence>